<feature type="transmembrane region" description="Helical" evidence="6">
    <location>
        <begin position="116"/>
        <end position="138"/>
    </location>
</feature>
<evidence type="ECO:0000313" key="8">
    <source>
        <dbReference type="Proteomes" id="UP000694865"/>
    </source>
</evidence>
<comment type="similarity">
    <text evidence="2">Belongs to the major facilitator superfamily. MFSD6 family.</text>
</comment>
<dbReference type="PANTHER" id="PTHR16172">
    <property type="entry name" value="MAJOR FACILITATOR SUPERFAMILY DOMAIN-CONTAINING PROTEIN 6-LIKE"/>
    <property type="match status" value="1"/>
</dbReference>
<keyword evidence="3 6" id="KW-0812">Transmembrane</keyword>
<dbReference type="Pfam" id="PF12832">
    <property type="entry name" value="MFS_1_like"/>
    <property type="match status" value="1"/>
</dbReference>
<sequence>MGICNGVVYGFLFWHLENLGASQLLMGTASFLIYGSEVIMFFLSYPLLMSIGHICVLYLGLVCYALRFLIYSQVTNPWWVLPAEVLQGITFAAVWTALTSFLAFTVPSESFATMQGILHGIYWGLGSGVGNMLGGVLVDSFGAVTTFLAFSMANIVVLGLFFCIQRCCPTPEVKLNGYDELEGDMKEKAEVKSKKSEGAAEKHQVTLPSYPIEAAAAQALPGSDYE</sequence>
<feature type="domain" description="Major facilitator superfamily associated" evidence="7">
    <location>
        <begin position="1"/>
        <end position="149"/>
    </location>
</feature>
<dbReference type="InterPro" id="IPR024989">
    <property type="entry name" value="MFS_assoc_dom"/>
</dbReference>
<dbReference type="RefSeq" id="XP_006818388.1">
    <property type="nucleotide sequence ID" value="XM_006818325.1"/>
</dbReference>
<keyword evidence="4 6" id="KW-1133">Transmembrane helix</keyword>
<evidence type="ECO:0000313" key="9">
    <source>
        <dbReference type="RefSeq" id="XP_006818388.1"/>
    </source>
</evidence>
<keyword evidence="5 6" id="KW-0472">Membrane</keyword>
<accession>A0ABM0MEE7</accession>
<feature type="transmembrane region" description="Helical" evidence="6">
    <location>
        <begin position="86"/>
        <end position="104"/>
    </location>
</feature>
<dbReference type="PANTHER" id="PTHR16172:SF2">
    <property type="entry name" value="MAJOR FACILITATOR SUPERFAMILY DOMAIN-CONTAINING PROTEIN 6"/>
    <property type="match status" value="1"/>
</dbReference>
<evidence type="ECO:0000256" key="1">
    <source>
        <dbReference type="ARBA" id="ARBA00004141"/>
    </source>
</evidence>
<keyword evidence="8" id="KW-1185">Reference proteome</keyword>
<protein>
    <submittedName>
        <fullName evidence="9">Major facilitator superfamily domain-containing protein 6-like</fullName>
    </submittedName>
</protein>
<reference evidence="9" key="1">
    <citation type="submission" date="2025-08" db="UniProtKB">
        <authorList>
            <consortium name="RefSeq"/>
        </authorList>
    </citation>
    <scope>IDENTIFICATION</scope>
    <source>
        <tissue evidence="9">Testes</tissue>
    </source>
</reference>
<dbReference type="InterPro" id="IPR051717">
    <property type="entry name" value="MFS_MFSD6"/>
</dbReference>
<feature type="transmembrane region" description="Helical" evidence="6">
    <location>
        <begin position="144"/>
        <end position="164"/>
    </location>
</feature>
<dbReference type="Proteomes" id="UP000694865">
    <property type="component" value="Unplaced"/>
</dbReference>
<dbReference type="SUPFAM" id="SSF103473">
    <property type="entry name" value="MFS general substrate transporter"/>
    <property type="match status" value="1"/>
</dbReference>
<dbReference type="Gene3D" id="1.20.1250.20">
    <property type="entry name" value="MFS general substrate transporter like domains"/>
    <property type="match status" value="1"/>
</dbReference>
<name>A0ABM0MEE7_SACKO</name>
<proteinExistence type="inferred from homology"/>
<dbReference type="InterPro" id="IPR036259">
    <property type="entry name" value="MFS_trans_sf"/>
</dbReference>
<evidence type="ECO:0000259" key="7">
    <source>
        <dbReference type="Pfam" id="PF12832"/>
    </source>
</evidence>
<evidence type="ECO:0000256" key="5">
    <source>
        <dbReference type="ARBA" id="ARBA00023136"/>
    </source>
</evidence>
<feature type="transmembrane region" description="Helical" evidence="6">
    <location>
        <begin position="55"/>
        <end position="74"/>
    </location>
</feature>
<dbReference type="GeneID" id="100367986"/>
<evidence type="ECO:0000256" key="2">
    <source>
        <dbReference type="ARBA" id="ARBA00005241"/>
    </source>
</evidence>
<gene>
    <name evidence="9" type="primary">LOC100367986</name>
</gene>
<evidence type="ECO:0000256" key="3">
    <source>
        <dbReference type="ARBA" id="ARBA00022692"/>
    </source>
</evidence>
<organism evidence="8 9">
    <name type="scientific">Saccoglossus kowalevskii</name>
    <name type="common">Acorn worm</name>
    <dbReference type="NCBI Taxonomy" id="10224"/>
    <lineage>
        <taxon>Eukaryota</taxon>
        <taxon>Metazoa</taxon>
        <taxon>Hemichordata</taxon>
        <taxon>Enteropneusta</taxon>
        <taxon>Harrimaniidae</taxon>
        <taxon>Saccoglossus</taxon>
    </lineage>
</organism>
<evidence type="ECO:0000256" key="4">
    <source>
        <dbReference type="ARBA" id="ARBA00022989"/>
    </source>
</evidence>
<feature type="transmembrane region" description="Helical" evidence="6">
    <location>
        <begin position="24"/>
        <end position="43"/>
    </location>
</feature>
<comment type="subcellular location">
    <subcellularLocation>
        <location evidence="1">Membrane</location>
        <topology evidence="1">Multi-pass membrane protein</topology>
    </subcellularLocation>
</comment>
<evidence type="ECO:0000256" key="6">
    <source>
        <dbReference type="SAM" id="Phobius"/>
    </source>
</evidence>